<name>A0A1J1E3K6_9FLAO</name>
<dbReference type="Proteomes" id="UP000243197">
    <property type="component" value="Chromosome"/>
</dbReference>
<dbReference type="RefSeq" id="WP_096685777.1">
    <property type="nucleotide sequence ID" value="NZ_AP014564.1"/>
</dbReference>
<organism evidence="2 3">
    <name type="scientific">Ichthyobacterium seriolicida</name>
    <dbReference type="NCBI Taxonomy" id="242600"/>
    <lineage>
        <taxon>Bacteria</taxon>
        <taxon>Pseudomonadati</taxon>
        <taxon>Bacteroidota</taxon>
        <taxon>Flavobacteriia</taxon>
        <taxon>Flavobacteriales</taxon>
        <taxon>Ichthyobacteriaceae</taxon>
        <taxon>Ichthyobacterium</taxon>
    </lineage>
</organism>
<accession>A0A1J1E3K6</accession>
<keyword evidence="3" id="KW-1185">Reference proteome</keyword>
<dbReference type="EMBL" id="AP014564">
    <property type="protein sequence ID" value="BAV94628.1"/>
    <property type="molecule type" value="Genomic_DNA"/>
</dbReference>
<proteinExistence type="predicted"/>
<dbReference type="KEGG" id="ise:JBKA6_0615"/>
<dbReference type="PROSITE" id="PS51257">
    <property type="entry name" value="PROKAR_LIPOPROTEIN"/>
    <property type="match status" value="1"/>
</dbReference>
<gene>
    <name evidence="2" type="ORF">JBKA6_0615</name>
</gene>
<dbReference type="AlphaFoldDB" id="A0A1J1E3K6"/>
<feature type="region of interest" description="Disordered" evidence="1">
    <location>
        <begin position="383"/>
        <end position="405"/>
    </location>
</feature>
<protein>
    <submittedName>
        <fullName evidence="2">Pkd domain containing protein</fullName>
    </submittedName>
</protein>
<dbReference type="OrthoDB" id="713122at2"/>
<evidence type="ECO:0000313" key="2">
    <source>
        <dbReference type="EMBL" id="BAV94628.1"/>
    </source>
</evidence>
<reference evidence="2 3" key="1">
    <citation type="submission" date="2014-03" db="EMBL/GenBank/DDBJ databases">
        <title>complete genome sequence of Flavobacteriaceae bacterium JBKA-6.</title>
        <authorList>
            <person name="Takano T."/>
            <person name="Nakamura Y."/>
            <person name="Takuma S."/>
            <person name="Yasuike M."/>
            <person name="Matsuyama T."/>
            <person name="Sakai T."/>
            <person name="Fujiwara A."/>
            <person name="Kimoto K."/>
            <person name="Fukuda Y."/>
            <person name="Kondo H."/>
            <person name="Hirono I."/>
            <person name="Nakayasu C."/>
        </authorList>
    </citation>
    <scope>NUCLEOTIDE SEQUENCE [LARGE SCALE GENOMIC DNA]</scope>
    <source>
        <strain evidence="2 3">JBKA-6</strain>
    </source>
</reference>
<feature type="compositionally biased region" description="Polar residues" evidence="1">
    <location>
        <begin position="396"/>
        <end position="405"/>
    </location>
</feature>
<evidence type="ECO:0000256" key="1">
    <source>
        <dbReference type="SAM" id="MobiDB-lite"/>
    </source>
</evidence>
<dbReference type="Gene3D" id="2.60.40.2340">
    <property type="match status" value="9"/>
</dbReference>
<feature type="compositionally biased region" description="Low complexity" evidence="1">
    <location>
        <begin position="383"/>
        <end position="395"/>
    </location>
</feature>
<evidence type="ECO:0000313" key="3">
    <source>
        <dbReference type="Proteomes" id="UP000243197"/>
    </source>
</evidence>
<sequence>MFKKNYFVKSIIFSSVLLSVIIFSCDKKNIIEDDLNVCIESFSLLDSENEEKKLGSDIDCDIDAENYTISLTVPHTAVLDGLKFNITPCEGTTISPASGEAVDFEEVVEEAITEDVSEGSFEETTKKPSPQRYKKVFTLTKEGKSQEYTVYITKSLASDCSISSFKLEKSKNETKIFADRVGDITQSDDTDPSTITLHVSDAATLTELNPTIIHTGTSFSSGDPVSTTSDTNIVTTTVNYTVAASDGKIKVYKVIFIKDLSSDNRISEFKFTKSTDSNTGLKLTRSSAVVESRAADVTISSNGNTNTGTISVKVSNASTITTLIPTITKHKDATISPEITAENYENNATKVYTVTAQDGQTKQYTVSVAKDLSNDKEISSFKFESSENTENNFNSQDYDSTINNPSTGEGEGTITIAKMPHTITNLTGLKPSIVISANASVNPANGTPQSFTRGTPVAYTVTAQDGTTRRYNVTIPTLDALAEITLFKIKPSDHSGNSKITSEIEWTKSDDENYTIVLDGEDNSTVSLSPEISLSTGASVSPESKKETTFTYGQPVTYTVTAENGTAKAYSVTVKSSNSKMKSFKFKPSDGTNQNAGKIVQDIVVNSITGNTVTVKVPHDAVLDALTPDIEVYNGASVTAPSGGANTAQDFSSSSVTYTVTAQDGKSTTEYTVTVTQNAAPQIESFKFMTASNNSKNLGNDISGTIDHSSGTITVKVPHDATLTDLTPTVTTSSTLADTNVYKGATGTTDANSTSVDFSSSHSTPVQYSAVGPAGGRKVYNVKVYKEPKIETFKFEQTENTGNTGFPANKTYVGSVDETGKTVTITVANTVDVAKLTPTITVSTETTAFTSISTDFSSGTPTVTVTNKDLPELTKTYTVTVTKEAAPQLTSFKIGAKPEKGIAAEVGATFTDPTDGGNTGTIKLKFPYNVANHSTDIVLTGLTPTIEPNNNGYTVSPTSGQEISGDISSESHKTFTLTKTDTGSKSVYTVEAIKGPYIKSFKFVVADSSGSGTNTGITAEANGVINHAAGTITLQVPSTVDLTTAQLTPTIDVGENTSTTIDPAVTARVFSGEVKYTVTSSNSSYSDFKKEYTVTVTKKEDSSAK</sequence>